<dbReference type="EMBL" id="BOVJ01000040">
    <property type="protein sequence ID" value="GIQ62666.1"/>
    <property type="molecule type" value="Genomic_DNA"/>
</dbReference>
<keyword evidence="3" id="KW-1185">Reference proteome</keyword>
<organism evidence="2 3">
    <name type="scientific">Paenibacillus cisolokensis</name>
    <dbReference type="NCBI Taxonomy" id="1658519"/>
    <lineage>
        <taxon>Bacteria</taxon>
        <taxon>Bacillati</taxon>
        <taxon>Bacillota</taxon>
        <taxon>Bacilli</taxon>
        <taxon>Bacillales</taxon>
        <taxon>Paenibacillaceae</taxon>
        <taxon>Paenibacillus</taxon>
    </lineage>
</organism>
<protein>
    <submittedName>
        <fullName evidence="2">Cephalosporin-C deacetylase</fullName>
    </submittedName>
</protein>
<gene>
    <name evidence="2" type="primary">axeA</name>
    <name evidence="2" type="ORF">PACILC2_12340</name>
</gene>
<evidence type="ECO:0000313" key="2">
    <source>
        <dbReference type="EMBL" id="GIQ62666.1"/>
    </source>
</evidence>
<dbReference type="PANTHER" id="PTHR40111">
    <property type="entry name" value="CEPHALOSPORIN-C DEACETYLASE"/>
    <property type="match status" value="1"/>
</dbReference>
<evidence type="ECO:0000313" key="3">
    <source>
        <dbReference type="Proteomes" id="UP000680304"/>
    </source>
</evidence>
<sequence>MNAIERRRNELRAYTPPLTRTAEEVEAFWQPRLAAAARRPLNVRRERTDAELFGDTAVYRVTYDAHDGTAIGAWFIVPPSAAGQPHPCVVLYPGYSTDRGYPERHAKWLLAGCCVFAVDARGQGGETGNGLTSGSGQARGWMTQGLLDPEGGYYAALLLDAVRAVEAAAEMPEVDAARVASAGGSQGGGLALAAAALGRRVCAVAADIPNLCHLDYAVMHSTGSVSEVADYVSRHPERLDEVLERLSYYDMMNLAYRIEVPVLMSVGWKDPVCPPETVYAAYNRLTVPKTICDYPFLGHQVPEYQGRETLLFLRERFRVLRAMK</sequence>
<dbReference type="Gene3D" id="3.40.50.1820">
    <property type="entry name" value="alpha/beta hydrolase"/>
    <property type="match status" value="1"/>
</dbReference>
<dbReference type="PANTHER" id="PTHR40111:SF1">
    <property type="entry name" value="CEPHALOSPORIN-C DEACETYLASE"/>
    <property type="match status" value="1"/>
</dbReference>
<dbReference type="InterPro" id="IPR029058">
    <property type="entry name" value="AB_hydrolase_fold"/>
</dbReference>
<dbReference type="InterPro" id="IPR039069">
    <property type="entry name" value="CE7"/>
</dbReference>
<reference evidence="2 3" key="1">
    <citation type="submission" date="2021-04" db="EMBL/GenBank/DDBJ databases">
        <title>Draft genome sequence of Paenibacillus cisolokensis, LC2-13A.</title>
        <authorList>
            <person name="Uke A."/>
            <person name="Chhe C."/>
            <person name="Baramee S."/>
            <person name="Kosugi A."/>
        </authorList>
    </citation>
    <scope>NUCLEOTIDE SEQUENCE [LARGE SCALE GENOMIC DNA]</scope>
    <source>
        <strain evidence="2 3">LC2-13A</strain>
    </source>
</reference>
<accession>A0ABQ4N3E0</accession>
<evidence type="ECO:0000259" key="1">
    <source>
        <dbReference type="Pfam" id="PF05448"/>
    </source>
</evidence>
<dbReference type="Pfam" id="PF05448">
    <property type="entry name" value="AXE1"/>
    <property type="match status" value="1"/>
</dbReference>
<name>A0ABQ4N3E0_9BACL</name>
<feature type="domain" description="Acetyl xylan esterase" evidence="1">
    <location>
        <begin position="8"/>
        <end position="313"/>
    </location>
</feature>
<dbReference type="RefSeq" id="WP_213528004.1">
    <property type="nucleotide sequence ID" value="NZ_BOVJ01000040.1"/>
</dbReference>
<comment type="caution">
    <text evidence="2">The sequence shown here is derived from an EMBL/GenBank/DDBJ whole genome shotgun (WGS) entry which is preliminary data.</text>
</comment>
<proteinExistence type="predicted"/>
<dbReference type="SUPFAM" id="SSF53474">
    <property type="entry name" value="alpha/beta-Hydrolases"/>
    <property type="match status" value="1"/>
</dbReference>
<dbReference type="InterPro" id="IPR008391">
    <property type="entry name" value="AXE1_dom"/>
</dbReference>
<dbReference type="Proteomes" id="UP000680304">
    <property type="component" value="Unassembled WGS sequence"/>
</dbReference>